<protein>
    <recommendedName>
        <fullName evidence="9">Organic solute transporter alpha-like protein</fullName>
    </recommendedName>
</protein>
<proteinExistence type="predicted"/>
<reference evidence="7 8" key="1">
    <citation type="submission" date="2022-12" db="EMBL/GenBank/DDBJ databases">
        <title>Chromosome-level genome of Tegillarca granosa.</title>
        <authorList>
            <person name="Kim J."/>
        </authorList>
    </citation>
    <scope>NUCLEOTIDE SEQUENCE [LARGE SCALE GENOMIC DNA]</scope>
    <source>
        <strain evidence="7">Teg-2019</strain>
        <tissue evidence="7">Adductor muscle</tissue>
    </source>
</reference>
<gene>
    <name evidence="7" type="ORF">KUTeg_017027</name>
</gene>
<keyword evidence="3 6" id="KW-1133">Transmembrane helix</keyword>
<feature type="transmembrane region" description="Helical" evidence="6">
    <location>
        <begin position="100"/>
        <end position="120"/>
    </location>
</feature>
<keyword evidence="2 6" id="KW-0812">Transmembrane</keyword>
<dbReference type="SMART" id="SM01417">
    <property type="entry name" value="Solute_trans_a"/>
    <property type="match status" value="1"/>
</dbReference>
<dbReference type="Pfam" id="PF03619">
    <property type="entry name" value="Solute_trans_a"/>
    <property type="match status" value="1"/>
</dbReference>
<evidence type="ECO:0000256" key="4">
    <source>
        <dbReference type="ARBA" id="ARBA00023136"/>
    </source>
</evidence>
<evidence type="ECO:0000313" key="8">
    <source>
        <dbReference type="Proteomes" id="UP001217089"/>
    </source>
</evidence>
<feature type="compositionally biased region" description="Polar residues" evidence="5">
    <location>
        <begin position="281"/>
        <end position="296"/>
    </location>
</feature>
<dbReference type="PANTHER" id="PTHR23423">
    <property type="entry name" value="ORGANIC SOLUTE TRANSPORTER-RELATED"/>
    <property type="match status" value="1"/>
</dbReference>
<evidence type="ECO:0000256" key="2">
    <source>
        <dbReference type="ARBA" id="ARBA00022692"/>
    </source>
</evidence>
<sequence length="296" mass="33270">MSSNNTSVPKCTNDFPSTRQIYSELGDDVDVIILTAVVGILSLVTVGIILESVWYLIYNVKNKSRRVKLICLLALYPVVSITSLHSLLVPTSTLIGEFAASIYLSFCILLFVQLIIHYYGGDQEILEALKDTDIDFNTPPCCCCCLCLRKIPFHKRTLKILKLMVLQVAADPESPTLYINLLNAMSTLFAIYGMMSTIIAILARFAIPPCSGTRGSRVRASRFHHFLLIIEMFLLALLARFAYRRLDTAVPDTNDEHVTDNGENITSDDLRHMPNIDKQKNNSSNEYHITEPQTYI</sequence>
<dbReference type="Proteomes" id="UP001217089">
    <property type="component" value="Unassembled WGS sequence"/>
</dbReference>
<feature type="compositionally biased region" description="Basic and acidic residues" evidence="5">
    <location>
        <begin position="268"/>
        <end position="280"/>
    </location>
</feature>
<comment type="subcellular location">
    <subcellularLocation>
        <location evidence="1">Membrane</location>
        <topology evidence="1">Multi-pass membrane protein</topology>
    </subcellularLocation>
</comment>
<feature type="region of interest" description="Disordered" evidence="5">
    <location>
        <begin position="255"/>
        <end position="296"/>
    </location>
</feature>
<dbReference type="InterPro" id="IPR005178">
    <property type="entry name" value="Ostalpha/TMEM184C"/>
</dbReference>
<feature type="transmembrane region" description="Helical" evidence="6">
    <location>
        <begin position="69"/>
        <end position="88"/>
    </location>
</feature>
<feature type="transmembrane region" description="Helical" evidence="6">
    <location>
        <begin position="31"/>
        <end position="57"/>
    </location>
</feature>
<feature type="transmembrane region" description="Helical" evidence="6">
    <location>
        <begin position="223"/>
        <end position="243"/>
    </location>
</feature>
<evidence type="ECO:0000256" key="6">
    <source>
        <dbReference type="SAM" id="Phobius"/>
    </source>
</evidence>
<name>A0ABQ9ERB5_TEGGR</name>
<keyword evidence="4 6" id="KW-0472">Membrane</keyword>
<evidence type="ECO:0000256" key="5">
    <source>
        <dbReference type="SAM" id="MobiDB-lite"/>
    </source>
</evidence>
<organism evidence="7 8">
    <name type="scientific">Tegillarca granosa</name>
    <name type="common">Malaysian cockle</name>
    <name type="synonym">Anadara granosa</name>
    <dbReference type="NCBI Taxonomy" id="220873"/>
    <lineage>
        <taxon>Eukaryota</taxon>
        <taxon>Metazoa</taxon>
        <taxon>Spiralia</taxon>
        <taxon>Lophotrochozoa</taxon>
        <taxon>Mollusca</taxon>
        <taxon>Bivalvia</taxon>
        <taxon>Autobranchia</taxon>
        <taxon>Pteriomorphia</taxon>
        <taxon>Arcoida</taxon>
        <taxon>Arcoidea</taxon>
        <taxon>Arcidae</taxon>
        <taxon>Tegillarca</taxon>
    </lineage>
</organism>
<comment type="caution">
    <text evidence="7">The sequence shown here is derived from an EMBL/GenBank/DDBJ whole genome shotgun (WGS) entry which is preliminary data.</text>
</comment>
<evidence type="ECO:0000256" key="3">
    <source>
        <dbReference type="ARBA" id="ARBA00022989"/>
    </source>
</evidence>
<evidence type="ECO:0008006" key="9">
    <source>
        <dbReference type="Google" id="ProtNLM"/>
    </source>
</evidence>
<accession>A0ABQ9ERB5</accession>
<evidence type="ECO:0000313" key="7">
    <source>
        <dbReference type="EMBL" id="KAJ8306482.1"/>
    </source>
</evidence>
<evidence type="ECO:0000256" key="1">
    <source>
        <dbReference type="ARBA" id="ARBA00004141"/>
    </source>
</evidence>
<feature type="transmembrane region" description="Helical" evidence="6">
    <location>
        <begin position="181"/>
        <end position="203"/>
    </location>
</feature>
<dbReference type="EMBL" id="JARBDR010000813">
    <property type="protein sequence ID" value="KAJ8306482.1"/>
    <property type="molecule type" value="Genomic_DNA"/>
</dbReference>
<keyword evidence="8" id="KW-1185">Reference proteome</keyword>